<reference evidence="1 2" key="1">
    <citation type="submission" date="2019-03" db="EMBL/GenBank/DDBJ databases">
        <title>Single cell metagenomics reveals metabolic interactions within the superorganism composed of flagellate Streblomastix strix and complex community of Bacteroidetes bacteria on its surface.</title>
        <authorList>
            <person name="Treitli S.C."/>
            <person name="Kolisko M."/>
            <person name="Husnik F."/>
            <person name="Keeling P."/>
            <person name="Hampl V."/>
        </authorList>
    </citation>
    <scope>NUCLEOTIDE SEQUENCE [LARGE SCALE GENOMIC DNA]</scope>
    <source>
        <strain evidence="1">ST1C</strain>
    </source>
</reference>
<dbReference type="Proteomes" id="UP000324800">
    <property type="component" value="Unassembled WGS sequence"/>
</dbReference>
<proteinExistence type="predicted"/>
<name>A0A5J4UM64_9EUKA</name>
<accession>A0A5J4UM64</accession>
<sequence length="206" mass="23703">MRFPLNSLETDSFSSLSSNSIIGLATTKDANGVQHTFITQRYFTSFFPPRWTHPLQLALLYAQKILPHGQQILRTEYICIDLPKNNQWNKHPHPFALNATPTLKRKKKKILPKLIGNDKAKENISEYQQLKQLEYQQSLPTQLSLVISGLPLRRIEGLPQPPQFVYNSLPNHPSNLQLGDGQLWRRVKTKIKKIVEVNDAVEEIMQ</sequence>
<evidence type="ECO:0000313" key="1">
    <source>
        <dbReference type="EMBL" id="KAA6371152.1"/>
    </source>
</evidence>
<comment type="caution">
    <text evidence="1">The sequence shown here is derived from an EMBL/GenBank/DDBJ whole genome shotgun (WGS) entry which is preliminary data.</text>
</comment>
<evidence type="ECO:0000313" key="2">
    <source>
        <dbReference type="Proteomes" id="UP000324800"/>
    </source>
</evidence>
<dbReference type="AlphaFoldDB" id="A0A5J4UM64"/>
<organism evidence="1 2">
    <name type="scientific">Streblomastix strix</name>
    <dbReference type="NCBI Taxonomy" id="222440"/>
    <lineage>
        <taxon>Eukaryota</taxon>
        <taxon>Metamonada</taxon>
        <taxon>Preaxostyla</taxon>
        <taxon>Oxymonadida</taxon>
        <taxon>Streblomastigidae</taxon>
        <taxon>Streblomastix</taxon>
    </lineage>
</organism>
<dbReference type="EMBL" id="SNRW01014731">
    <property type="protein sequence ID" value="KAA6371152.1"/>
    <property type="molecule type" value="Genomic_DNA"/>
</dbReference>
<protein>
    <submittedName>
        <fullName evidence="1">Uncharacterized protein</fullName>
    </submittedName>
</protein>
<gene>
    <name evidence="1" type="ORF">EZS28_033322</name>
</gene>